<gene>
    <name evidence="1" type="ORF">GCM10016455_19300</name>
</gene>
<organism evidence="1 2">
    <name type="scientific">Aliiroseovarius zhejiangensis</name>
    <dbReference type="NCBI Taxonomy" id="1632025"/>
    <lineage>
        <taxon>Bacteria</taxon>
        <taxon>Pseudomonadati</taxon>
        <taxon>Pseudomonadota</taxon>
        <taxon>Alphaproteobacteria</taxon>
        <taxon>Rhodobacterales</taxon>
        <taxon>Paracoccaceae</taxon>
        <taxon>Aliiroseovarius</taxon>
    </lineage>
</organism>
<evidence type="ECO:0000313" key="2">
    <source>
        <dbReference type="Proteomes" id="UP000609802"/>
    </source>
</evidence>
<sequence>MISQFGPEIWLADGPSIKAAAGFHYPTRMVVIRLPGNDLFVWSPIALTDALRHEVFALGRVTYLIAPNTLHHVFMSDWIAAFPDAVPFAAPGLPAKRSDIAFAGTLSDTPETVWVGAIDQIAFTGNAITTEIVFFHRPSGTILFTDLLQQLPKGWFSGWRAVIARLDLMTEPEAAVPRKFRIAFRDKAALQQAVHRVKSWESQAVIIAHGSPVTDNARAFLDRAFAWVPGVD</sequence>
<proteinExistence type="predicted"/>
<comment type="caution">
    <text evidence="1">The sequence shown here is derived from an EMBL/GenBank/DDBJ whole genome shotgun (WGS) entry which is preliminary data.</text>
</comment>
<evidence type="ECO:0008006" key="3">
    <source>
        <dbReference type="Google" id="ProtNLM"/>
    </source>
</evidence>
<dbReference type="Pfam" id="PF14234">
    <property type="entry name" value="DUF4336"/>
    <property type="match status" value="1"/>
</dbReference>
<reference evidence="2" key="1">
    <citation type="journal article" date="2019" name="Int. J. Syst. Evol. Microbiol.">
        <title>The Global Catalogue of Microorganisms (GCM) 10K type strain sequencing project: providing services to taxonomists for standard genome sequencing and annotation.</title>
        <authorList>
            <consortium name="The Broad Institute Genomics Platform"/>
            <consortium name="The Broad Institute Genome Sequencing Center for Infectious Disease"/>
            <person name="Wu L."/>
            <person name="Ma J."/>
        </authorList>
    </citation>
    <scope>NUCLEOTIDE SEQUENCE [LARGE SCALE GENOMIC DNA]</scope>
    <source>
        <strain evidence="2">KCTC 42443</strain>
    </source>
</reference>
<dbReference type="PANTHER" id="PTHR33835">
    <property type="entry name" value="YALI0C07656P"/>
    <property type="match status" value="1"/>
</dbReference>
<protein>
    <recommendedName>
        <fullName evidence="3">DUF4336 domain-containing protein</fullName>
    </recommendedName>
</protein>
<evidence type="ECO:0000313" key="1">
    <source>
        <dbReference type="EMBL" id="GHE98718.1"/>
    </source>
</evidence>
<dbReference type="InterPro" id="IPR025638">
    <property type="entry name" value="DUF4336"/>
</dbReference>
<dbReference type="EMBL" id="BNCH01000003">
    <property type="protein sequence ID" value="GHE98718.1"/>
    <property type="molecule type" value="Genomic_DNA"/>
</dbReference>
<dbReference type="Proteomes" id="UP000609802">
    <property type="component" value="Unassembled WGS sequence"/>
</dbReference>
<dbReference type="RefSeq" id="WP_191286296.1">
    <property type="nucleotide sequence ID" value="NZ_BNCH01000003.1"/>
</dbReference>
<dbReference type="InterPro" id="IPR036866">
    <property type="entry name" value="RibonucZ/Hydroxyglut_hydro"/>
</dbReference>
<dbReference type="PANTHER" id="PTHR33835:SF1">
    <property type="entry name" value="METALLO-BETA-LACTAMASE DOMAIN-CONTAINING PROTEIN"/>
    <property type="match status" value="1"/>
</dbReference>
<keyword evidence="2" id="KW-1185">Reference proteome</keyword>
<dbReference type="SUPFAM" id="SSF56281">
    <property type="entry name" value="Metallo-hydrolase/oxidoreductase"/>
    <property type="match status" value="1"/>
</dbReference>
<name>A0ABQ3IYY5_9RHOB</name>
<accession>A0ABQ3IYY5</accession>